<dbReference type="NCBIfam" id="TIGR01891">
    <property type="entry name" value="amidohydrolases"/>
    <property type="match status" value="1"/>
</dbReference>
<reference evidence="8" key="2">
    <citation type="submission" date="2020-04" db="EMBL/GenBank/DDBJ databases">
        <title>Genome analysis and biological profiling of marine Cellulosimicrobium funkei MOSEL-ME6.</title>
        <authorList>
            <person name="Tanveer F."/>
            <person name="Xie Y."/>
            <person name="Shinwari Z.K."/>
        </authorList>
    </citation>
    <scope>NUCLEOTIDE SEQUENCE [LARGE SCALE GENOMIC DNA]</scope>
    <source>
        <strain evidence="8">MOSEL-ME25</strain>
    </source>
</reference>
<dbReference type="EMBL" id="JABEVU030000001">
    <property type="protein sequence ID" value="MDB0581332.1"/>
    <property type="molecule type" value="Genomic_DNA"/>
</dbReference>
<evidence type="ECO:0000256" key="3">
    <source>
        <dbReference type="PIRSR" id="PIRSR005962-1"/>
    </source>
</evidence>
<sequence length="392" mass="43083">MTLDSRIVEEVVEFRRLLHMNPELSGEEQETSQRIQEKLDEIGVPYETGFAGTGILGIIEGEEPGPTIGLRADIDALPIMESSGEDFSSENDGVMHACGHDAHTAMLFGTAKYLLQRRDEIEGRILLIFQPAEEQSPTGGSKQMMEDGVFDEYVPEVLIAQHVWPQLPVGQFGVMSGPIMGNSDRFKIKVTGSGGHASMPHDTIDAIVAANQIVTSLQTIASRNANPFDPAVVTVGKFNAGFQYNVIAETAELEGTIRTQSDEMKQKVKRRFFEVVENVAEAMDAKVEITYLDGYPATVNDAEWAEQVHTTVEEMYGESALPALTPSLGGEDFSRFLQKYPGVYYWLGSSVGEGQKPLHNPSFRFNEEAIPYGIEAMSQVAIDTLQTLKNKG</sequence>
<feature type="binding site" evidence="3">
    <location>
        <position position="359"/>
    </location>
    <ligand>
        <name>Mn(2+)</name>
        <dbReference type="ChEBI" id="CHEBI:29035"/>
        <label>2</label>
    </ligand>
</feature>
<dbReference type="FunFam" id="3.30.70.360:FF:000001">
    <property type="entry name" value="N-acetyldiaminopimelate deacetylase"/>
    <property type="match status" value="1"/>
</dbReference>
<dbReference type="AlphaFoldDB" id="A0A0C2H877"/>
<accession>A0A0C2H877</accession>
<evidence type="ECO:0000313" key="7">
    <source>
        <dbReference type="Proteomes" id="UP000031546"/>
    </source>
</evidence>
<keyword evidence="3" id="KW-0464">Manganese</keyword>
<evidence type="ECO:0000313" key="8">
    <source>
        <dbReference type="Proteomes" id="UP000527860"/>
    </source>
</evidence>
<keyword evidence="3" id="KW-0479">Metal-binding</keyword>
<dbReference type="InterPro" id="IPR011650">
    <property type="entry name" value="Peptidase_M20_dimer"/>
</dbReference>
<evidence type="ECO:0000313" key="5">
    <source>
        <dbReference type="EMBL" id="KIH70030.1"/>
    </source>
</evidence>
<dbReference type="InterPro" id="IPR036264">
    <property type="entry name" value="Bact_exopeptidase_dim_dom"/>
</dbReference>
<comment type="caution">
    <text evidence="5">The sequence shown here is derived from an EMBL/GenBank/DDBJ whole genome shotgun (WGS) entry which is preliminary data.</text>
</comment>
<dbReference type="Proteomes" id="UP000527860">
    <property type="component" value="Unassembled WGS sequence"/>
</dbReference>
<evidence type="ECO:0000256" key="2">
    <source>
        <dbReference type="ARBA" id="ARBA00022801"/>
    </source>
</evidence>
<dbReference type="InterPro" id="IPR017439">
    <property type="entry name" value="Amidohydrolase"/>
</dbReference>
<evidence type="ECO:0000256" key="1">
    <source>
        <dbReference type="ARBA" id="ARBA00006153"/>
    </source>
</evidence>
<organism evidence="5 7">
    <name type="scientific">Salinicoccus roseus</name>
    <dbReference type="NCBI Taxonomy" id="45670"/>
    <lineage>
        <taxon>Bacteria</taxon>
        <taxon>Bacillati</taxon>
        <taxon>Bacillota</taxon>
        <taxon>Bacilli</taxon>
        <taxon>Bacillales</taxon>
        <taxon>Staphylococcaceae</taxon>
        <taxon>Salinicoccus</taxon>
    </lineage>
</organism>
<reference evidence="5 7" key="1">
    <citation type="submission" date="2015-01" db="EMBL/GenBank/DDBJ databases">
        <title>Genome sequences of high lactate-tolerant strain Salinicoccus roseus W12 with industrial interest.</title>
        <authorList>
            <person name="Wang H."/>
            <person name="Yu B."/>
        </authorList>
    </citation>
    <scope>NUCLEOTIDE SEQUENCE [LARGE SCALE GENOMIC DNA]</scope>
    <source>
        <strain evidence="5 7">W12</strain>
    </source>
</reference>
<dbReference type="Gene3D" id="3.40.630.10">
    <property type="entry name" value="Zn peptidases"/>
    <property type="match status" value="1"/>
</dbReference>
<dbReference type="CDD" id="cd03886">
    <property type="entry name" value="M20_Acy1"/>
    <property type="match status" value="1"/>
</dbReference>
<proteinExistence type="inferred from homology"/>
<gene>
    <name evidence="6" type="ORF">F7P68_0012435</name>
    <name evidence="5" type="ORF">SN16_11020</name>
</gene>
<comment type="cofactor">
    <cofactor evidence="3">
        <name>Mn(2+)</name>
        <dbReference type="ChEBI" id="CHEBI:29035"/>
    </cofactor>
    <text evidence="3">The Mn(2+) ion enhances activity.</text>
</comment>
<feature type="binding site" evidence="3">
    <location>
        <position position="100"/>
    </location>
    <ligand>
        <name>Mn(2+)</name>
        <dbReference type="ChEBI" id="CHEBI:29035"/>
        <label>2</label>
    </ligand>
</feature>
<dbReference type="PANTHER" id="PTHR11014:SF63">
    <property type="entry name" value="METALLOPEPTIDASE, PUTATIVE (AFU_ORTHOLOGUE AFUA_6G09600)-RELATED"/>
    <property type="match status" value="1"/>
</dbReference>
<dbReference type="Proteomes" id="UP000031546">
    <property type="component" value="Unassembled WGS sequence"/>
</dbReference>
<dbReference type="Gene3D" id="3.30.70.360">
    <property type="match status" value="1"/>
</dbReference>
<feature type="binding site" evidence="3">
    <location>
        <position position="162"/>
    </location>
    <ligand>
        <name>Mn(2+)</name>
        <dbReference type="ChEBI" id="CHEBI:29035"/>
        <label>2</label>
    </ligand>
</feature>
<keyword evidence="2" id="KW-0378">Hydrolase</keyword>
<dbReference type="STRING" id="45670.SN16_11020"/>
<protein>
    <submittedName>
        <fullName evidence="5">Carboxypeptidase</fullName>
    </submittedName>
    <submittedName>
        <fullName evidence="6">M20 family metallopeptidase</fullName>
    </submittedName>
</protein>
<keyword evidence="5" id="KW-0121">Carboxypeptidase</keyword>
<dbReference type="InterPro" id="IPR002933">
    <property type="entry name" value="Peptidase_M20"/>
</dbReference>
<dbReference type="GO" id="GO:0046872">
    <property type="term" value="F:metal ion binding"/>
    <property type="evidence" value="ECO:0007669"/>
    <property type="project" value="UniProtKB-KW"/>
</dbReference>
<dbReference type="Pfam" id="PF07687">
    <property type="entry name" value="M20_dimer"/>
    <property type="match status" value="1"/>
</dbReference>
<reference evidence="6 8" key="4">
    <citation type="submission" date="2022-12" db="EMBL/GenBank/DDBJ databases">
        <title>Genome analysis and biological profiling of marine Salinicoccus roseus MOSEL-ME25.</title>
        <authorList>
            <person name="Mirza F.T."/>
            <person name="Xie Y."/>
            <person name="Shinwari Z.K."/>
        </authorList>
    </citation>
    <scope>NUCLEOTIDE SEQUENCE [LARGE SCALE GENOMIC DNA]</scope>
    <source>
        <strain evidence="6 8">MOSEL-ME25</strain>
    </source>
</reference>
<comment type="similarity">
    <text evidence="1">Belongs to the peptidase M20 family.</text>
</comment>
<dbReference type="GO" id="GO:0004180">
    <property type="term" value="F:carboxypeptidase activity"/>
    <property type="evidence" value="ECO:0007669"/>
    <property type="project" value="UniProtKB-KW"/>
</dbReference>
<dbReference type="EMBL" id="JXII01000009">
    <property type="protein sequence ID" value="KIH70030.1"/>
    <property type="molecule type" value="Genomic_DNA"/>
</dbReference>
<dbReference type="SUPFAM" id="SSF53187">
    <property type="entry name" value="Zn-dependent exopeptidases"/>
    <property type="match status" value="1"/>
</dbReference>
<reference evidence="6" key="3">
    <citation type="submission" date="2020-04" db="EMBL/GenBank/DDBJ databases">
        <authorList>
            <person name="Tanveer F."/>
            <person name="Xie Y."/>
            <person name="Shinwari Z.K."/>
        </authorList>
    </citation>
    <scope>NUCLEOTIDE SEQUENCE</scope>
    <source>
        <strain evidence="6">MOSEL-ME25</strain>
    </source>
</reference>
<dbReference type="GO" id="GO:0019877">
    <property type="term" value="P:diaminopimelate biosynthetic process"/>
    <property type="evidence" value="ECO:0007669"/>
    <property type="project" value="UniProtKB-ARBA"/>
</dbReference>
<dbReference type="GeneID" id="77846083"/>
<dbReference type="Pfam" id="PF01546">
    <property type="entry name" value="Peptidase_M20"/>
    <property type="match status" value="1"/>
</dbReference>
<evidence type="ECO:0000259" key="4">
    <source>
        <dbReference type="Pfam" id="PF07687"/>
    </source>
</evidence>
<dbReference type="GO" id="GO:0050118">
    <property type="term" value="F:N-acetyldiaminopimelate deacetylase activity"/>
    <property type="evidence" value="ECO:0007669"/>
    <property type="project" value="UniProtKB-ARBA"/>
</dbReference>
<dbReference type="PANTHER" id="PTHR11014">
    <property type="entry name" value="PEPTIDASE M20 FAMILY MEMBER"/>
    <property type="match status" value="1"/>
</dbReference>
<feature type="binding site" evidence="3">
    <location>
        <position position="134"/>
    </location>
    <ligand>
        <name>Mn(2+)</name>
        <dbReference type="ChEBI" id="CHEBI:29035"/>
        <label>2</label>
    </ligand>
</feature>
<dbReference type="SUPFAM" id="SSF55031">
    <property type="entry name" value="Bacterial exopeptidase dimerisation domain"/>
    <property type="match status" value="1"/>
</dbReference>
<dbReference type="OrthoDB" id="2985724at2"/>
<feature type="domain" description="Peptidase M20 dimerisation" evidence="4">
    <location>
        <begin position="183"/>
        <end position="281"/>
    </location>
</feature>
<feature type="binding site" evidence="3">
    <location>
        <position position="98"/>
    </location>
    <ligand>
        <name>Mn(2+)</name>
        <dbReference type="ChEBI" id="CHEBI:29035"/>
        <label>2</label>
    </ligand>
</feature>
<keyword evidence="5" id="KW-0645">Protease</keyword>
<evidence type="ECO:0000313" key="6">
    <source>
        <dbReference type="EMBL" id="MDB0581332.1"/>
    </source>
</evidence>
<dbReference type="PIRSF" id="PIRSF005962">
    <property type="entry name" value="Pept_M20D_amidohydro"/>
    <property type="match status" value="1"/>
</dbReference>
<keyword evidence="8" id="KW-1185">Reference proteome</keyword>
<name>A0A0C2H877_9STAP</name>
<dbReference type="RefSeq" id="WP_040106671.1">
    <property type="nucleotide sequence ID" value="NZ_JABEVU030000001.1"/>
</dbReference>